<dbReference type="GO" id="GO:0009941">
    <property type="term" value="C:chloroplast envelope"/>
    <property type="evidence" value="ECO:0007669"/>
    <property type="project" value="TreeGrafter"/>
</dbReference>
<dbReference type="EMBL" id="JADCNL010000005">
    <property type="protein sequence ID" value="KAG0479307.1"/>
    <property type="molecule type" value="Genomic_DNA"/>
</dbReference>
<dbReference type="PANTHER" id="PTHR36737">
    <property type="entry name" value="EXPRESSED PROTEIN"/>
    <property type="match status" value="1"/>
</dbReference>
<dbReference type="Proteomes" id="UP000636800">
    <property type="component" value="Chromosome 5"/>
</dbReference>
<dbReference type="OrthoDB" id="446723at2759"/>
<comment type="caution">
    <text evidence="1">The sequence shown here is derived from an EMBL/GenBank/DDBJ whole genome shotgun (WGS) entry which is preliminary data.</text>
</comment>
<protein>
    <submittedName>
        <fullName evidence="1">Uncharacterized protein</fullName>
    </submittedName>
</protein>
<keyword evidence="2" id="KW-1185">Reference proteome</keyword>
<name>A0A835R4L8_VANPL</name>
<dbReference type="AlphaFoldDB" id="A0A835R4L8"/>
<proteinExistence type="predicted"/>
<gene>
    <name evidence="1" type="ORF">HPP92_010165</name>
</gene>
<evidence type="ECO:0000313" key="1">
    <source>
        <dbReference type="EMBL" id="KAG0479307.1"/>
    </source>
</evidence>
<reference evidence="1 2" key="1">
    <citation type="journal article" date="2020" name="Nat. Food">
        <title>A phased Vanilla planifolia genome enables genetic improvement of flavour and production.</title>
        <authorList>
            <person name="Hasing T."/>
            <person name="Tang H."/>
            <person name="Brym M."/>
            <person name="Khazi F."/>
            <person name="Huang T."/>
            <person name="Chambers A.H."/>
        </authorList>
    </citation>
    <scope>NUCLEOTIDE SEQUENCE [LARGE SCALE GENOMIC DNA]</scope>
    <source>
        <tissue evidence="1">Leaf</tissue>
    </source>
</reference>
<evidence type="ECO:0000313" key="2">
    <source>
        <dbReference type="Proteomes" id="UP000636800"/>
    </source>
</evidence>
<accession>A0A835R4L8</accession>
<organism evidence="1 2">
    <name type="scientific">Vanilla planifolia</name>
    <name type="common">Vanilla</name>
    <dbReference type="NCBI Taxonomy" id="51239"/>
    <lineage>
        <taxon>Eukaryota</taxon>
        <taxon>Viridiplantae</taxon>
        <taxon>Streptophyta</taxon>
        <taxon>Embryophyta</taxon>
        <taxon>Tracheophyta</taxon>
        <taxon>Spermatophyta</taxon>
        <taxon>Magnoliopsida</taxon>
        <taxon>Liliopsida</taxon>
        <taxon>Asparagales</taxon>
        <taxon>Orchidaceae</taxon>
        <taxon>Vanilloideae</taxon>
        <taxon>Vanilleae</taxon>
        <taxon>Vanilla</taxon>
    </lineage>
</organism>
<dbReference type="PANTHER" id="PTHR36737:SF1">
    <property type="entry name" value="EXPRESSED PROTEIN"/>
    <property type="match status" value="1"/>
</dbReference>
<sequence length="109" mass="12104">MPRINKNPVLLLPQCPTNSYALGVMKHPNPIGEGFATQARLEAAGPECIIPGQITPLRILGVKWALGFISWTTVYIFFDTESQSSSRVCNIILLCCYFVLDELVCTLKF</sequence>